<feature type="region of interest" description="Disordered" evidence="1">
    <location>
        <begin position="12"/>
        <end position="32"/>
    </location>
</feature>
<sequence>MLNLEHHSFTLVRSSSHNGKHCPINGLSASIS</sequence>
<accession>A0A2P2J6V3</accession>
<proteinExistence type="predicted"/>
<evidence type="ECO:0000256" key="1">
    <source>
        <dbReference type="SAM" id="MobiDB-lite"/>
    </source>
</evidence>
<dbReference type="EMBL" id="GGEC01008720">
    <property type="protein sequence ID" value="MBW89203.1"/>
    <property type="molecule type" value="Transcribed_RNA"/>
</dbReference>
<organism evidence="2">
    <name type="scientific">Rhizophora mucronata</name>
    <name type="common">Asiatic mangrove</name>
    <dbReference type="NCBI Taxonomy" id="61149"/>
    <lineage>
        <taxon>Eukaryota</taxon>
        <taxon>Viridiplantae</taxon>
        <taxon>Streptophyta</taxon>
        <taxon>Embryophyta</taxon>
        <taxon>Tracheophyta</taxon>
        <taxon>Spermatophyta</taxon>
        <taxon>Magnoliopsida</taxon>
        <taxon>eudicotyledons</taxon>
        <taxon>Gunneridae</taxon>
        <taxon>Pentapetalae</taxon>
        <taxon>rosids</taxon>
        <taxon>fabids</taxon>
        <taxon>Malpighiales</taxon>
        <taxon>Rhizophoraceae</taxon>
        <taxon>Rhizophora</taxon>
    </lineage>
</organism>
<reference evidence="2" key="1">
    <citation type="submission" date="2018-02" db="EMBL/GenBank/DDBJ databases">
        <title>Rhizophora mucronata_Transcriptome.</title>
        <authorList>
            <person name="Meera S.P."/>
            <person name="Sreeshan A."/>
            <person name="Augustine A."/>
        </authorList>
    </citation>
    <scope>NUCLEOTIDE SEQUENCE</scope>
    <source>
        <tissue evidence="2">Leaf</tissue>
    </source>
</reference>
<name>A0A2P2J6V3_RHIMU</name>
<evidence type="ECO:0000313" key="2">
    <source>
        <dbReference type="EMBL" id="MBW89203.1"/>
    </source>
</evidence>
<protein>
    <submittedName>
        <fullName evidence="2">Uncharacterized protein</fullName>
    </submittedName>
</protein>
<dbReference type="AlphaFoldDB" id="A0A2P2J6V3"/>